<dbReference type="STRING" id="1300348.I602_887"/>
<evidence type="ECO:0000313" key="1">
    <source>
        <dbReference type="EMBL" id="KOY51327.1"/>
    </source>
</evidence>
<dbReference type="EMBL" id="LGBR01000001">
    <property type="protein sequence ID" value="KOY51327.1"/>
    <property type="molecule type" value="Genomic_DNA"/>
</dbReference>
<organism evidence="1 2">
    <name type="scientific">Polaribacter dokdonensis DSW-5</name>
    <dbReference type="NCBI Taxonomy" id="1300348"/>
    <lineage>
        <taxon>Bacteria</taxon>
        <taxon>Pseudomonadati</taxon>
        <taxon>Bacteroidota</taxon>
        <taxon>Flavobacteriia</taxon>
        <taxon>Flavobacteriales</taxon>
        <taxon>Flavobacteriaceae</taxon>
    </lineage>
</organism>
<evidence type="ECO:0000313" key="2">
    <source>
        <dbReference type="Proteomes" id="UP000037716"/>
    </source>
</evidence>
<proteinExistence type="predicted"/>
<reference evidence="1 2" key="1">
    <citation type="submission" date="2015-07" db="EMBL/GenBank/DDBJ databases">
        <title>Genome of Polaribacter dokdonenesis DSW-5, isolated from seawater off Dokdo in Korea.</title>
        <authorList>
            <person name="Yoon K."/>
            <person name="Song J.Y."/>
            <person name="Kim J.F."/>
        </authorList>
    </citation>
    <scope>NUCLEOTIDE SEQUENCE [LARGE SCALE GENOMIC DNA]</scope>
    <source>
        <strain evidence="1 2">DSW-5</strain>
    </source>
</reference>
<protein>
    <submittedName>
        <fullName evidence="1">CotH protein</fullName>
    </submittedName>
</protein>
<accession>A0A0N0CF33</accession>
<dbReference type="PATRIC" id="fig|1300348.6.peg.886"/>
<dbReference type="PANTHER" id="PTHR40050:SF1">
    <property type="entry name" value="INNER SPORE COAT PROTEIN H"/>
    <property type="match status" value="1"/>
</dbReference>
<dbReference type="Pfam" id="PF08757">
    <property type="entry name" value="CotH"/>
    <property type="match status" value="1"/>
</dbReference>
<dbReference type="Proteomes" id="UP000037716">
    <property type="component" value="Unassembled WGS sequence"/>
</dbReference>
<sequence length="488" mass="58076">MVFSMNRLLAFLIFITSTFLYQSGFSQTIKADVNSFFVDEKNKMILWHVSNLGGIKVNTNIQFRKDLDFKKAKDLELTYEDVFSVIHRNKTEYKLYITKLPIVQLAFNETKVNSKNKITGSFTYFDNELAIKSNIGIRFRGNLSLTFSKKSFDLEFWKDSLGAKNRDVQFTGLRSDDDWILDAMFNEPLRIRSTVAAQLWNTIHEPYYSQKEPKAKSGFDTRYVEVFRNNEYYGIYQLSESVDRKQLKIKKNKASKIRGELFKADSYKGGPSFKKISEKPIYIDSKWNGWEIKYPVINDEYYWANLAVFSELVINESSAKFLNEIENKIEVSNAIDYYIFMNLLGATDNMGKNYYLAKYDENEPYFFVPWDLDGVWGVIQDGKEQYFTSKIVLENGLFKRLLNENPNNYKEKLKNRWQLLRTKEFSNEKLFQRINQLFAKFTKEKVYEREFLVWQNKLNEKPNQEHYQHLENWLKERLIYLDNYFQKL</sequence>
<dbReference type="AlphaFoldDB" id="A0A0N0CF33"/>
<dbReference type="PANTHER" id="PTHR40050">
    <property type="entry name" value="INNER SPORE COAT PROTEIN H"/>
    <property type="match status" value="1"/>
</dbReference>
<comment type="caution">
    <text evidence="1">The sequence shown here is derived from an EMBL/GenBank/DDBJ whole genome shotgun (WGS) entry which is preliminary data.</text>
</comment>
<gene>
    <name evidence="1" type="ORF">I602_887</name>
</gene>
<name>A0A0N0CF33_9FLAO</name>
<dbReference type="InterPro" id="IPR014867">
    <property type="entry name" value="Spore_coat_CotH_CotH2/3/7"/>
</dbReference>